<dbReference type="GO" id="GO:0005509">
    <property type="term" value="F:calcium ion binding"/>
    <property type="evidence" value="ECO:0007669"/>
    <property type="project" value="InterPro"/>
</dbReference>
<dbReference type="Gene3D" id="2.60.120.200">
    <property type="match status" value="1"/>
</dbReference>
<dbReference type="GO" id="GO:0005789">
    <property type="term" value="C:endoplasmic reticulum membrane"/>
    <property type="evidence" value="ECO:0007669"/>
    <property type="project" value="UniProtKB-SubCell"/>
</dbReference>
<evidence type="ECO:0000256" key="2">
    <source>
        <dbReference type="ARBA" id="ARBA00010983"/>
    </source>
</evidence>
<dbReference type="PROSITE" id="PS00804">
    <property type="entry name" value="CALRETICULIN_2"/>
    <property type="match status" value="1"/>
</dbReference>
<comment type="similarity">
    <text evidence="2 9">Belongs to the calreticulin family.</text>
</comment>
<dbReference type="Gene3D" id="2.10.250.10">
    <property type="entry name" value="Calreticulin/calnexin, P domain"/>
    <property type="match status" value="1"/>
</dbReference>
<name>A0AAV5QXH8_PICKL</name>
<comment type="caution">
    <text evidence="11">The sequence shown here is derived from an EMBL/GenBank/DDBJ whole genome shotgun (WGS) entry which is preliminary data.</text>
</comment>
<reference evidence="11 12" key="1">
    <citation type="journal article" date="2023" name="Elife">
        <title>Identification of key yeast species and microbe-microbe interactions impacting larval growth of Drosophila in the wild.</title>
        <authorList>
            <person name="Mure A."/>
            <person name="Sugiura Y."/>
            <person name="Maeda R."/>
            <person name="Honda K."/>
            <person name="Sakurai N."/>
            <person name="Takahashi Y."/>
            <person name="Watada M."/>
            <person name="Katoh T."/>
            <person name="Gotoh A."/>
            <person name="Gotoh Y."/>
            <person name="Taniguchi I."/>
            <person name="Nakamura K."/>
            <person name="Hayashi T."/>
            <person name="Katayama T."/>
            <person name="Uemura T."/>
            <person name="Hattori Y."/>
        </authorList>
    </citation>
    <scope>NUCLEOTIDE SEQUENCE [LARGE SCALE GENOMIC DNA]</scope>
    <source>
        <strain evidence="11 12">PK-24</strain>
    </source>
</reference>
<evidence type="ECO:0000256" key="10">
    <source>
        <dbReference type="SAM" id="MobiDB-lite"/>
    </source>
</evidence>
<keyword evidence="7 9" id="KW-0143">Chaperone</keyword>
<dbReference type="PANTHER" id="PTHR11073">
    <property type="entry name" value="CALRETICULIN AND CALNEXIN"/>
    <property type="match status" value="1"/>
</dbReference>
<dbReference type="FunFam" id="2.60.120.200:FF:000011">
    <property type="entry name" value="Probable calnexin"/>
    <property type="match status" value="1"/>
</dbReference>
<evidence type="ECO:0000313" key="11">
    <source>
        <dbReference type="EMBL" id="GMM43512.1"/>
    </source>
</evidence>
<feature type="region of interest" description="Disordered" evidence="10">
    <location>
        <begin position="277"/>
        <end position="303"/>
    </location>
</feature>
<organism evidence="11 12">
    <name type="scientific">Pichia kluyveri</name>
    <name type="common">Yeast</name>
    <dbReference type="NCBI Taxonomy" id="36015"/>
    <lineage>
        <taxon>Eukaryota</taxon>
        <taxon>Fungi</taxon>
        <taxon>Dikarya</taxon>
        <taxon>Ascomycota</taxon>
        <taxon>Saccharomycotina</taxon>
        <taxon>Pichiomycetes</taxon>
        <taxon>Pichiales</taxon>
        <taxon>Pichiaceae</taxon>
        <taxon>Pichia</taxon>
    </lineage>
</organism>
<dbReference type="GO" id="GO:0006457">
    <property type="term" value="P:protein folding"/>
    <property type="evidence" value="ECO:0007669"/>
    <property type="project" value="InterPro"/>
</dbReference>
<dbReference type="InterPro" id="IPR009033">
    <property type="entry name" value="Calreticulin/calnexin_P_dom_sf"/>
</dbReference>
<keyword evidence="12" id="KW-1185">Reference proteome</keyword>
<proteinExistence type="inferred from homology"/>
<keyword evidence="8" id="KW-1015">Disulfide bond</keyword>
<dbReference type="PROSITE" id="PS00805">
    <property type="entry name" value="CALRETICULIN_REPEAT"/>
    <property type="match status" value="1"/>
</dbReference>
<dbReference type="PRINTS" id="PR00626">
    <property type="entry name" value="CALRETICULIN"/>
</dbReference>
<evidence type="ECO:0000256" key="4">
    <source>
        <dbReference type="ARBA" id="ARBA00022824"/>
    </source>
</evidence>
<accession>A0AAV5QXH8</accession>
<dbReference type="PANTHER" id="PTHR11073:SF1">
    <property type="entry name" value="CALNEXIN 14D-RELATED"/>
    <property type="match status" value="1"/>
</dbReference>
<evidence type="ECO:0000256" key="3">
    <source>
        <dbReference type="ARBA" id="ARBA00022692"/>
    </source>
</evidence>
<dbReference type="EMBL" id="BTGB01000001">
    <property type="protein sequence ID" value="GMM43512.1"/>
    <property type="molecule type" value="Genomic_DNA"/>
</dbReference>
<dbReference type="AlphaFoldDB" id="A0AAV5QXH8"/>
<dbReference type="SUPFAM" id="SSF49899">
    <property type="entry name" value="Concanavalin A-like lectins/glucanases"/>
    <property type="match status" value="1"/>
</dbReference>
<evidence type="ECO:0000256" key="5">
    <source>
        <dbReference type="ARBA" id="ARBA00022989"/>
    </source>
</evidence>
<sequence length="566" mass="64995">MKFSYTTIWSILSVLTLSVNANDNIYKPYDKKLSSDSIFEQFNDNNWDKRWITSNLEKDDQLAYIGQWDVDEAYILNGIKGDKGLIAKTDAALHAISYKLPKIFDNTNNTLVLQYEVKFQKPLECGGAYIKLLTSNDNNDFINEQFSDKSPYVIMFGPDKCGNDNKVHFIIKHLNEKTGEIEEHQVKIPPMARLVQTTTLYTLIIDQNEDFQIRINGDIVRSGNLLNNDDFDLLPPKEIINENEIKPEDWVEEKYIIDENDEKPIDWDENAPYLINDPSAIKPEDWDENEPEQIPDPNDLKPEDWDDQYDGIWEQKLIDNPNCENHGCGKWYIPKIKNPNYKGKWKPRMIDNPNYKGEWKPSLIPNPNYYTPSKKLSDLEKIGAIGFEIWTINADIMFNNIYLGHSIEEAEDIGNSTFLPKLSAEHSEAIALDPNVEKPNTFDSKYLTTPLVNDIYEYALDVIAKFLSDLTDYVLDVFAAPNETLIQRPGEAVFFSSIIIGTFVSVVGFWSLVIATIKAMINSYFEPEKTAYVGTTKKVETEKVEVIKEKKGSKDSKINVTEAKKR</sequence>
<comment type="subcellular location">
    <subcellularLocation>
        <location evidence="1">Endoplasmic reticulum membrane</location>
        <topology evidence="1">Single-pass type I membrane protein</topology>
    </subcellularLocation>
</comment>
<evidence type="ECO:0000313" key="12">
    <source>
        <dbReference type="Proteomes" id="UP001378960"/>
    </source>
</evidence>
<evidence type="ECO:0000256" key="8">
    <source>
        <dbReference type="PIRSR" id="PIRSR601580-3"/>
    </source>
</evidence>
<dbReference type="InterPro" id="IPR001580">
    <property type="entry name" value="Calret/calnex"/>
</dbReference>
<keyword evidence="4 9" id="KW-0256">Endoplasmic reticulum</keyword>
<keyword evidence="3 9" id="KW-0812">Transmembrane</keyword>
<evidence type="ECO:0000256" key="1">
    <source>
        <dbReference type="ARBA" id="ARBA00004115"/>
    </source>
</evidence>
<dbReference type="Proteomes" id="UP001378960">
    <property type="component" value="Unassembled WGS sequence"/>
</dbReference>
<keyword evidence="9" id="KW-0732">Signal</keyword>
<feature type="transmembrane region" description="Helical" evidence="9">
    <location>
        <begin position="492"/>
        <end position="515"/>
    </location>
</feature>
<dbReference type="Pfam" id="PF00262">
    <property type="entry name" value="Calreticulin"/>
    <property type="match status" value="1"/>
</dbReference>
<dbReference type="InterPro" id="IPR018124">
    <property type="entry name" value="Calret/calnex_CS"/>
</dbReference>
<dbReference type="GO" id="GO:0051082">
    <property type="term" value="F:unfolded protein binding"/>
    <property type="evidence" value="ECO:0007669"/>
    <property type="project" value="InterPro"/>
</dbReference>
<feature type="signal peptide" evidence="9">
    <location>
        <begin position="1"/>
        <end position="21"/>
    </location>
</feature>
<feature type="disulfide bond" evidence="8">
    <location>
        <begin position="125"/>
        <end position="161"/>
    </location>
</feature>
<evidence type="ECO:0000256" key="7">
    <source>
        <dbReference type="ARBA" id="ARBA00023186"/>
    </source>
</evidence>
<protein>
    <submittedName>
        <fullName evidence="11">Calnexin</fullName>
    </submittedName>
</protein>
<dbReference type="InterPro" id="IPR013320">
    <property type="entry name" value="ConA-like_dom_sf"/>
</dbReference>
<dbReference type="SUPFAM" id="SSF63887">
    <property type="entry name" value="P-domain of calnexin/calreticulin"/>
    <property type="match status" value="1"/>
</dbReference>
<feature type="chain" id="PRO_5043110111" evidence="9">
    <location>
        <begin position="22"/>
        <end position="566"/>
    </location>
</feature>
<keyword evidence="5 9" id="KW-1133">Transmembrane helix</keyword>
<keyword evidence="6 9" id="KW-0472">Membrane</keyword>
<dbReference type="PROSITE" id="PS00803">
    <property type="entry name" value="CALRETICULIN_1"/>
    <property type="match status" value="1"/>
</dbReference>
<dbReference type="FunFam" id="2.10.250.10:FF:000001">
    <property type="entry name" value="Calnexin homolog"/>
    <property type="match status" value="1"/>
</dbReference>
<gene>
    <name evidence="11" type="ORF">DAPK24_000870</name>
</gene>
<dbReference type="GO" id="GO:0036503">
    <property type="term" value="P:ERAD pathway"/>
    <property type="evidence" value="ECO:0007669"/>
    <property type="project" value="TreeGrafter"/>
</dbReference>
<evidence type="ECO:0000256" key="9">
    <source>
        <dbReference type="RuleBase" id="RU362126"/>
    </source>
</evidence>
<evidence type="ECO:0000256" key="6">
    <source>
        <dbReference type="ARBA" id="ARBA00023136"/>
    </source>
</evidence>